<feature type="compositionally biased region" description="Low complexity" evidence="1">
    <location>
        <begin position="1127"/>
        <end position="1136"/>
    </location>
</feature>
<dbReference type="GeneID" id="120900227"/>
<dbReference type="CTD" id="34767"/>
<organism evidence="2 3">
    <name type="scientific">Anopheles arabiensis</name>
    <name type="common">Mosquito</name>
    <dbReference type="NCBI Taxonomy" id="7173"/>
    <lineage>
        <taxon>Eukaryota</taxon>
        <taxon>Metazoa</taxon>
        <taxon>Ecdysozoa</taxon>
        <taxon>Arthropoda</taxon>
        <taxon>Hexapoda</taxon>
        <taxon>Insecta</taxon>
        <taxon>Pterygota</taxon>
        <taxon>Neoptera</taxon>
        <taxon>Endopterygota</taxon>
        <taxon>Diptera</taxon>
        <taxon>Nematocera</taxon>
        <taxon>Culicoidea</taxon>
        <taxon>Culicidae</taxon>
        <taxon>Anophelinae</taxon>
        <taxon>Anopheles</taxon>
    </lineage>
</organism>
<feature type="region of interest" description="Disordered" evidence="1">
    <location>
        <begin position="283"/>
        <end position="334"/>
    </location>
</feature>
<proteinExistence type="predicted"/>
<dbReference type="Proteomes" id="UP000075840">
    <property type="component" value="Unassembled WGS sequence"/>
</dbReference>
<feature type="region of interest" description="Disordered" evidence="1">
    <location>
        <begin position="452"/>
        <end position="476"/>
    </location>
</feature>
<feature type="compositionally biased region" description="Low complexity" evidence="1">
    <location>
        <begin position="1261"/>
        <end position="1293"/>
    </location>
</feature>
<feature type="region of interest" description="Disordered" evidence="1">
    <location>
        <begin position="227"/>
        <end position="259"/>
    </location>
</feature>
<feature type="region of interest" description="Disordered" evidence="1">
    <location>
        <begin position="515"/>
        <end position="565"/>
    </location>
</feature>
<feature type="region of interest" description="Disordered" evidence="1">
    <location>
        <begin position="1116"/>
        <end position="1142"/>
    </location>
</feature>
<protein>
    <submittedName>
        <fullName evidence="2">Uncharacterized protein</fullName>
    </submittedName>
</protein>
<dbReference type="EMBL" id="APCN01005201">
    <property type="status" value="NOT_ANNOTATED_CDS"/>
    <property type="molecule type" value="Genomic_DNA"/>
</dbReference>
<evidence type="ECO:0000256" key="1">
    <source>
        <dbReference type="SAM" id="MobiDB-lite"/>
    </source>
</evidence>
<feature type="region of interest" description="Disordered" evidence="1">
    <location>
        <begin position="1055"/>
        <end position="1077"/>
    </location>
</feature>
<feature type="region of interest" description="Disordered" evidence="1">
    <location>
        <begin position="704"/>
        <end position="773"/>
    </location>
</feature>
<feature type="region of interest" description="Disordered" evidence="1">
    <location>
        <begin position="1255"/>
        <end position="1308"/>
    </location>
</feature>
<sequence length="1308" mass="140993">MHVLLLVNLESKQKKQHASFFKAVATGDTKLLIMTDALKMTDMQQRASIEYERQRHLANWLIESSPHMPKPTAAQQKQLQQHQAQLQQQQLQQLAAGGAITSKQSKAASKLLKQNPMFLLAKIGHNMNLAVGGGGAGVGAGTGGAAAGGNSLGAGSTFNSQTNLPLQILAPGGGREGNKPKLRRFNSHDTSANMFSVAEFENARMARRNELENAALLRQRARYKLNSLSSGGGGGGGGGGDCSTGESKGSKLSSSESTTEPLFAEQFLERFSLPRVIRLSYTSSSSSSSVSPAAGSGHQGDQTMTSSSSAESSSTAERPTSGSKGKGKKGKAGQGGPIGGDLFLLYRYMRGYRSYHVFNTKAGTSRKKGYKIPHDFPGYFSFINDKGAPTATVYTTIVQLVRDQVYKFLSLDSLSAYTESHDNFSHKTHYVKATAKAGQVYRLLAVFQDGDHKSATSPSSHKDGSGAGNGNVGGREKERGKYAQLLDDNRQIFYVSLSAKGKFYEIEQHSAPVLQKHGNFGNHHQLHSLNGNNTSSSSAGTNAGNQSSQQQQQHAQSSPHRKPKQLSRDCVHRIGFIMQSDPCLPLNLKLISPQTGTHSSTVPEYVTIAKISEENFLIACPLDEQQLTTTLTLAKLHLTPQMKFAKCTMGFENEQHMFLNANVQTVLKFCQFNCDNFLRIVDHETNAIELQQMTALSVGQQQQQQSLTMTSNTTTTTTTTTGPSSLGSSSNSGGGKQHESKSGGSDVLRRFGRLFGGGGSGGGSDRNGSGHEKEDSIIFLSKNDLESLECGAGGMDDRREHHHLHHQHHSLHQTTNSTAAHQHHSLVVDDRTLGGRSDGGGSTHEPHSLPMPSYRSEKMKVFASPSGKPAKSTTATSSSSRWFRGFGSRSSANESVSADDEWDKRTSLDRYRDMSKLIQERFGTLGMLSLSSRAASTDRISSAFDDGTIVSHDPSSSVASVGAREKCLSLQHIEQKCKPDLVPPHHASGGAHEDEDDDATSELTASELGDTIFFPLRHSTNQQSFMTQKLYNEFHVKTKQYSKSSSSIQQLLHLASNGHRSQSSNQGDHHLMMLSGGGKKSALKSRFRSSANNHDEVVLSFEDLRYINSVCDEEAQEAAGKEKRRTTTTPKTVTLREPASGTVAERTLLDDLPYSSVRDSIVLQAGDSDQDSSSVPAESIYAEICTEHPGVGASDGGNSPSPTLPAPPKPKKTVQQQQQQQQQQQVQPRPEKRFVSIRINVPPCDSVAAAGSVSLNPAGASNINNTTTTTTTINTSNSSSSSCNSNTSSRCSSAVSSPMEDNIYNTIK</sequence>
<keyword evidence="3" id="KW-1185">Reference proteome</keyword>
<name>A0A8W7MHR4_ANOAR</name>
<reference evidence="2" key="1">
    <citation type="submission" date="2022-08" db="UniProtKB">
        <authorList>
            <consortium name="EnsemblMetazoa"/>
        </authorList>
    </citation>
    <scope>IDENTIFICATION</scope>
    <source>
        <strain evidence="2">Dongola</strain>
    </source>
</reference>
<dbReference type="PANTHER" id="PTHR16021:SF26">
    <property type="entry name" value="MANSC DOMAIN CONTAINING 4"/>
    <property type="match status" value="1"/>
</dbReference>
<feature type="region of interest" description="Disordered" evidence="1">
    <location>
        <begin position="1188"/>
        <end position="1231"/>
    </location>
</feature>
<feature type="compositionally biased region" description="Low complexity" evidence="1">
    <location>
        <begin position="243"/>
        <end position="259"/>
    </location>
</feature>
<accession>A0A8W7MHR4</accession>
<feature type="compositionally biased region" description="Low complexity" evidence="1">
    <location>
        <begin position="704"/>
        <end position="731"/>
    </location>
</feature>
<dbReference type="EnsemblMetazoa" id="AARA011969-RB">
    <property type="protein sequence ID" value="AARA011969-PB"/>
    <property type="gene ID" value="AARA011969"/>
</dbReference>
<feature type="compositionally biased region" description="Gly residues" evidence="1">
    <location>
        <begin position="754"/>
        <end position="765"/>
    </location>
</feature>
<dbReference type="KEGG" id="aara:120900227"/>
<feature type="compositionally biased region" description="Low complexity" evidence="1">
    <location>
        <begin position="1213"/>
        <end position="1227"/>
    </location>
</feature>
<feature type="compositionally biased region" description="Low complexity" evidence="1">
    <location>
        <begin position="530"/>
        <end position="558"/>
    </location>
</feature>
<feature type="region of interest" description="Disordered" evidence="1">
    <location>
        <begin position="830"/>
        <end position="903"/>
    </location>
</feature>
<dbReference type="InterPro" id="IPR052660">
    <property type="entry name" value="Erythrocyte_Invasion_ImmMod"/>
</dbReference>
<dbReference type="RefSeq" id="XP_040162873.1">
    <property type="nucleotide sequence ID" value="XM_040306939.1"/>
</dbReference>
<feature type="region of interest" description="Disordered" evidence="1">
    <location>
        <begin position="165"/>
        <end position="186"/>
    </location>
</feature>
<feature type="compositionally biased region" description="Basic and acidic residues" evidence="1">
    <location>
        <begin position="452"/>
        <end position="464"/>
    </location>
</feature>
<feature type="region of interest" description="Disordered" evidence="1">
    <location>
        <begin position="979"/>
        <end position="1002"/>
    </location>
</feature>
<feature type="compositionally biased region" description="Low complexity" evidence="1">
    <location>
        <begin position="872"/>
        <end position="891"/>
    </location>
</feature>
<feature type="region of interest" description="Disordered" evidence="1">
    <location>
        <begin position="803"/>
        <end position="822"/>
    </location>
</feature>
<dbReference type="PANTHER" id="PTHR16021">
    <property type="entry name" value="MANSC DOMAIN CONTAINING PROTEIN 1"/>
    <property type="match status" value="1"/>
</dbReference>
<evidence type="ECO:0000313" key="2">
    <source>
        <dbReference type="EnsemblMetazoa" id="AARA011969-PB"/>
    </source>
</evidence>
<feature type="compositionally biased region" description="Low complexity" evidence="1">
    <location>
        <begin position="305"/>
        <end position="317"/>
    </location>
</feature>
<feature type="compositionally biased region" description="Gly residues" evidence="1">
    <location>
        <begin position="230"/>
        <end position="242"/>
    </location>
</feature>
<evidence type="ECO:0000313" key="3">
    <source>
        <dbReference type="Proteomes" id="UP000075840"/>
    </source>
</evidence>